<dbReference type="EMBL" id="AEQV01000238">
    <property type="protein sequence ID" value="EGD07201.1"/>
    <property type="molecule type" value="Genomic_DNA"/>
</dbReference>
<name>F0BK05_9XANT</name>
<keyword evidence="1" id="KW-1133">Transmembrane helix</keyword>
<gene>
    <name evidence="2" type="ORF">XVE_4618</name>
</gene>
<evidence type="ECO:0000313" key="3">
    <source>
        <dbReference type="Proteomes" id="UP000003299"/>
    </source>
</evidence>
<evidence type="ECO:0000313" key="2">
    <source>
        <dbReference type="EMBL" id="EGD07201.1"/>
    </source>
</evidence>
<reference evidence="2 3" key="1">
    <citation type="journal article" date="2011" name="BMC Genomics">
        <title>Comparative genomics reveals diversity among xanthomonads infecting tomato and pepper.</title>
        <authorList>
            <person name="Potnis N."/>
            <person name="Krasileva K."/>
            <person name="Chow V."/>
            <person name="Almeida N.F."/>
            <person name="Patil P.B."/>
            <person name="Ryan R.P."/>
            <person name="Sharlach M."/>
            <person name="Behlau F."/>
            <person name="Dow J.M."/>
            <person name="Momol M.T."/>
            <person name="White F.F."/>
            <person name="Preston J.F."/>
            <person name="Vinatzer B.A."/>
            <person name="Koebnik R."/>
            <person name="Setubal J.C."/>
            <person name="Norman D.J."/>
            <person name="Staskawicz B.J."/>
            <person name="Jones J.B."/>
        </authorList>
    </citation>
    <scope>NUCLEOTIDE SEQUENCE [LARGE SCALE GENOMIC DNA]</scope>
    <source>
        <strain evidence="2 3">ATCC 35937</strain>
    </source>
</reference>
<accession>F0BK05</accession>
<protein>
    <submittedName>
        <fullName evidence="2">Uncharacterized protein</fullName>
    </submittedName>
</protein>
<sequence length="83" mass="9472">MVVVLLVLLMNLEFSSLRQYLGIILKRRLCCSGGMMAMVFSLLGILGCTKARILVLLLLRLERRSYGQPIMMGLRLAREVMER</sequence>
<keyword evidence="1" id="KW-0472">Membrane</keyword>
<organism evidence="2 3">
    <name type="scientific">Xanthomonas vesicatoria ATCC 35937</name>
    <dbReference type="NCBI Taxonomy" id="925775"/>
    <lineage>
        <taxon>Bacteria</taxon>
        <taxon>Pseudomonadati</taxon>
        <taxon>Pseudomonadota</taxon>
        <taxon>Gammaproteobacteria</taxon>
        <taxon>Lysobacterales</taxon>
        <taxon>Lysobacteraceae</taxon>
        <taxon>Xanthomonas</taxon>
    </lineage>
</organism>
<comment type="caution">
    <text evidence="2">The sequence shown here is derived from an EMBL/GenBank/DDBJ whole genome shotgun (WGS) entry which is preliminary data.</text>
</comment>
<proteinExistence type="predicted"/>
<evidence type="ECO:0000256" key="1">
    <source>
        <dbReference type="SAM" id="Phobius"/>
    </source>
</evidence>
<dbReference type="AlphaFoldDB" id="F0BK05"/>
<feature type="transmembrane region" description="Helical" evidence="1">
    <location>
        <begin position="34"/>
        <end position="59"/>
    </location>
</feature>
<keyword evidence="1" id="KW-0812">Transmembrane</keyword>
<dbReference type="Proteomes" id="UP000003299">
    <property type="component" value="Unassembled WGS sequence"/>
</dbReference>